<dbReference type="GO" id="GO:0016787">
    <property type="term" value="F:hydrolase activity"/>
    <property type="evidence" value="ECO:0007669"/>
    <property type="project" value="UniProtKB-KW"/>
</dbReference>
<evidence type="ECO:0000256" key="2">
    <source>
        <dbReference type="ARBA" id="ARBA00022801"/>
    </source>
</evidence>
<comment type="caution">
    <text evidence="6">The sequence shown here is derived from an EMBL/GenBank/DDBJ whole genome shotgun (WGS) entry which is preliminary data.</text>
</comment>
<organism evidence="6 7">
    <name type="scientific">Kitasatospora cineracea</name>
    <dbReference type="NCBI Taxonomy" id="88074"/>
    <lineage>
        <taxon>Bacteria</taxon>
        <taxon>Bacillati</taxon>
        <taxon>Actinomycetota</taxon>
        <taxon>Actinomycetes</taxon>
        <taxon>Kitasatosporales</taxon>
        <taxon>Streptomycetaceae</taxon>
        <taxon>Kitasatospora</taxon>
    </lineage>
</organism>
<dbReference type="InterPro" id="IPR020802">
    <property type="entry name" value="TesA-like"/>
</dbReference>
<dbReference type="PANTHER" id="PTHR11487:SF0">
    <property type="entry name" value="S-ACYL FATTY ACID SYNTHASE THIOESTERASE, MEDIUM CHAIN"/>
    <property type="match status" value="1"/>
</dbReference>
<evidence type="ECO:0000313" key="8">
    <source>
        <dbReference type="Proteomes" id="UP000267408"/>
    </source>
</evidence>
<gene>
    <name evidence="6" type="ORF">EDD38_6719</name>
    <name evidence="5" type="ORF">EDD39_6968</name>
</gene>
<feature type="domain" description="Thioesterase TesA-like" evidence="4">
    <location>
        <begin position="18"/>
        <end position="236"/>
    </location>
</feature>
<dbReference type="Gene3D" id="3.40.50.1820">
    <property type="entry name" value="alpha/beta hydrolase"/>
    <property type="match status" value="1"/>
</dbReference>
<dbReference type="GO" id="GO:0008610">
    <property type="term" value="P:lipid biosynthetic process"/>
    <property type="evidence" value="ECO:0007669"/>
    <property type="project" value="TreeGrafter"/>
</dbReference>
<evidence type="ECO:0000256" key="1">
    <source>
        <dbReference type="ARBA" id="ARBA00007169"/>
    </source>
</evidence>
<dbReference type="InterPro" id="IPR029058">
    <property type="entry name" value="AB_hydrolase_fold"/>
</dbReference>
<protein>
    <submittedName>
        <fullName evidence="6">Surfactin synthase thioesterase subunit</fullName>
    </submittedName>
</protein>
<dbReference type="OrthoDB" id="3872750at2"/>
<evidence type="ECO:0000313" key="6">
    <source>
        <dbReference type="EMBL" id="RPE29561.1"/>
    </source>
</evidence>
<dbReference type="InterPro" id="IPR012223">
    <property type="entry name" value="TEII"/>
</dbReference>
<evidence type="ECO:0000313" key="5">
    <source>
        <dbReference type="EMBL" id="ROR35311.1"/>
    </source>
</evidence>
<accession>A0A3N4RFV5</accession>
<dbReference type="Proteomes" id="UP000267408">
    <property type="component" value="Unassembled WGS sequence"/>
</dbReference>
<dbReference type="SUPFAM" id="SSF53474">
    <property type="entry name" value="alpha/beta-Hydrolases"/>
    <property type="match status" value="1"/>
</dbReference>
<comment type="similarity">
    <text evidence="1">Belongs to the thioesterase family.</text>
</comment>
<dbReference type="PANTHER" id="PTHR11487">
    <property type="entry name" value="THIOESTERASE"/>
    <property type="match status" value="1"/>
</dbReference>
<dbReference type="Pfam" id="PF00975">
    <property type="entry name" value="Thioesterase"/>
    <property type="match status" value="1"/>
</dbReference>
<accession>A0A8G1XBD3</accession>
<reference evidence="7 8" key="1">
    <citation type="submission" date="2018-11" db="EMBL/GenBank/DDBJ databases">
        <title>Sequencing the genomes of 1000 actinobacteria strains.</title>
        <authorList>
            <person name="Klenk H.-P."/>
        </authorList>
    </citation>
    <scope>NUCLEOTIDE SEQUENCE [LARGE SCALE GENOMIC DNA]</scope>
    <source>
        <strain evidence="5 8">DSM 44780</strain>
        <strain evidence="6 7">DSM 44781</strain>
    </source>
</reference>
<dbReference type="RefSeq" id="WP_123563580.1">
    <property type="nucleotide sequence ID" value="NZ_JBEYIY010000004.1"/>
</dbReference>
<evidence type="ECO:0000259" key="4">
    <source>
        <dbReference type="SMART" id="SM00824"/>
    </source>
</evidence>
<dbReference type="Proteomes" id="UP000266906">
    <property type="component" value="Unassembled WGS sequence"/>
</dbReference>
<evidence type="ECO:0000256" key="3">
    <source>
        <dbReference type="SAM" id="MobiDB-lite"/>
    </source>
</evidence>
<name>A0A3N4RFV5_9ACTN</name>
<dbReference type="EMBL" id="RJVJ01000003">
    <property type="protein sequence ID" value="ROR35311.1"/>
    <property type="molecule type" value="Genomic_DNA"/>
</dbReference>
<dbReference type="EMBL" id="RKQG01000002">
    <property type="protein sequence ID" value="RPE29561.1"/>
    <property type="molecule type" value="Genomic_DNA"/>
</dbReference>
<proteinExistence type="inferred from homology"/>
<sequence length="268" mass="29319">MSTVRILEPRPDAPQRLICLPHAGGSANYYRGWALRGRTDTEVLGVQYPGRADRLLEPCHHDLHAMAEEVCAAVLPELDRPVTLFGHSMGAIVAYEVARLLEEQGRGVRRLVASAARAPHDPAHVSVQGAVWNDDSAVRSIVAMGQADAELMADPRVRELVLPYLRADFELFQRYAHRPGPPLACELLVVRGADDPHVTHHQGELWQELTRGPFRHRALPGGHFYLAPEPPLDLYLDPFGPYRETGPAASAVGGGELRRQPAQSGAAG</sequence>
<dbReference type="AlphaFoldDB" id="A0A3N4RFV5"/>
<feature type="region of interest" description="Disordered" evidence="3">
    <location>
        <begin position="246"/>
        <end position="268"/>
    </location>
</feature>
<dbReference type="SMART" id="SM00824">
    <property type="entry name" value="PKS_TE"/>
    <property type="match status" value="1"/>
</dbReference>
<dbReference type="InterPro" id="IPR001031">
    <property type="entry name" value="Thioesterase"/>
</dbReference>
<evidence type="ECO:0000313" key="7">
    <source>
        <dbReference type="Proteomes" id="UP000266906"/>
    </source>
</evidence>
<keyword evidence="2" id="KW-0378">Hydrolase</keyword>
<keyword evidence="7" id="KW-1185">Reference proteome</keyword>